<accession>A0A261GC44</accession>
<reference evidence="5 7" key="2">
    <citation type="submission" date="2020-10" db="EMBL/GenBank/DDBJ databases">
        <title>Genome sequencing of Bifidobacterium eulemuris_DSMZ_100216.</title>
        <authorList>
            <person name="Kim J."/>
        </authorList>
    </citation>
    <scope>NUCLEOTIDE SEQUENCE [LARGE SCALE GENOMIC DNA]</scope>
    <source>
        <strain evidence="5 7">DSM 100216</strain>
    </source>
</reference>
<dbReference type="GO" id="GO:0016757">
    <property type="term" value="F:glycosyltransferase activity"/>
    <property type="evidence" value="ECO:0007669"/>
    <property type="project" value="UniProtKB-KW"/>
</dbReference>
<dbReference type="InterPro" id="IPR029044">
    <property type="entry name" value="Nucleotide-diphossugar_trans"/>
</dbReference>
<feature type="domain" description="Glycosyltransferase 2-like" evidence="3">
    <location>
        <begin position="7"/>
        <end position="120"/>
    </location>
</feature>
<reference evidence="4 6" key="1">
    <citation type="journal article" date="2017" name="BMC Genomics">
        <title>Comparative genomic and phylogenomic analyses of the Bifidobacteriaceae family.</title>
        <authorList>
            <person name="Lugli G.A."/>
            <person name="Milani C."/>
            <person name="Turroni F."/>
            <person name="Duranti S."/>
            <person name="Mancabelli L."/>
            <person name="Mangifesta M."/>
            <person name="Ferrario C."/>
            <person name="Modesto M."/>
            <person name="Mattarelli P."/>
            <person name="Jiri K."/>
            <person name="van Sinderen D."/>
            <person name="Ventura M."/>
        </authorList>
    </citation>
    <scope>NUCLEOTIDE SEQUENCE [LARGE SCALE GENOMIC DNA]</scope>
    <source>
        <strain evidence="4 6">DSM 100216</strain>
    </source>
</reference>
<dbReference type="Proteomes" id="UP000593943">
    <property type="component" value="Chromosome"/>
</dbReference>
<evidence type="ECO:0000256" key="2">
    <source>
        <dbReference type="ARBA" id="ARBA00022679"/>
    </source>
</evidence>
<evidence type="ECO:0000313" key="7">
    <source>
        <dbReference type="Proteomes" id="UP000593943"/>
    </source>
</evidence>
<dbReference type="PANTHER" id="PTHR22916:SF51">
    <property type="entry name" value="GLYCOSYLTRANSFERASE EPSH-RELATED"/>
    <property type="match status" value="1"/>
</dbReference>
<dbReference type="InterPro" id="IPR001173">
    <property type="entry name" value="Glyco_trans_2-like"/>
</dbReference>
<dbReference type="PANTHER" id="PTHR22916">
    <property type="entry name" value="GLYCOSYLTRANSFERASE"/>
    <property type="match status" value="1"/>
</dbReference>
<organism evidence="4 6">
    <name type="scientific">Bifidobacterium eulemuris</name>
    <dbReference type="NCBI Taxonomy" id="1765219"/>
    <lineage>
        <taxon>Bacteria</taxon>
        <taxon>Bacillati</taxon>
        <taxon>Actinomycetota</taxon>
        <taxon>Actinomycetes</taxon>
        <taxon>Bifidobacteriales</taxon>
        <taxon>Bifidobacteriaceae</taxon>
        <taxon>Bifidobacterium</taxon>
    </lineage>
</organism>
<dbReference type="Proteomes" id="UP000216057">
    <property type="component" value="Unassembled WGS sequence"/>
</dbReference>
<dbReference type="EMBL" id="CP062938">
    <property type="protein sequence ID" value="QOL32676.1"/>
    <property type="molecule type" value="Genomic_DNA"/>
</dbReference>
<evidence type="ECO:0000313" key="5">
    <source>
        <dbReference type="EMBL" id="QOL32676.1"/>
    </source>
</evidence>
<protein>
    <submittedName>
        <fullName evidence="4 5">Glycosyltransferase</fullName>
    </submittedName>
</protein>
<sequence>MTKPLVSLIIPAFNAAKYLRSCITSLTAQTYDNIEIIIVDDGSSDNTLALSYEMASIDHRIHVIHQENAGVSIARNIGIDHASGKYLQFVDADDELIGDALELEIQALQKKPADVLHFDFQPFNSYGPLPRTKEVLASFPIDDFSGSERAMEHVHRGAIGNYVWAFLLKTSILKEKGLRFRPNLIFGEDALFVNELLASIDSVAYLNRQIYRYREEDGVSSMRKLQFSLDDEYVVQQLDVLYESLPKIPTYSIYRTKLLIDAYCVLPDKKTDPNTKKTARRLSKQLRQATKYNLFQQLPQKYALKLFLIDIGLYDLGIFFSRSTRLMKCCNKDEFNNK</sequence>
<dbReference type="KEGG" id="beu:BE0216_09685"/>
<evidence type="ECO:0000259" key="3">
    <source>
        <dbReference type="Pfam" id="PF00535"/>
    </source>
</evidence>
<gene>
    <name evidence="5" type="ORF">BE0216_09685</name>
    <name evidence="4" type="ORF">BEUL_0856</name>
</gene>
<proteinExistence type="predicted"/>
<dbReference type="EMBL" id="MWWZ01000005">
    <property type="protein sequence ID" value="OZG68546.1"/>
    <property type="molecule type" value="Genomic_DNA"/>
</dbReference>
<evidence type="ECO:0000313" key="4">
    <source>
        <dbReference type="EMBL" id="OZG68546.1"/>
    </source>
</evidence>
<evidence type="ECO:0000256" key="1">
    <source>
        <dbReference type="ARBA" id="ARBA00022676"/>
    </source>
</evidence>
<dbReference type="AlphaFoldDB" id="A0A261GC44"/>
<keyword evidence="2 4" id="KW-0808">Transferase</keyword>
<dbReference type="CDD" id="cd00761">
    <property type="entry name" value="Glyco_tranf_GTA_type"/>
    <property type="match status" value="1"/>
</dbReference>
<name>A0A261GC44_9BIFI</name>
<dbReference type="SUPFAM" id="SSF53448">
    <property type="entry name" value="Nucleotide-diphospho-sugar transferases"/>
    <property type="match status" value="1"/>
</dbReference>
<dbReference type="Gene3D" id="3.90.550.10">
    <property type="entry name" value="Spore Coat Polysaccharide Biosynthesis Protein SpsA, Chain A"/>
    <property type="match status" value="1"/>
</dbReference>
<dbReference type="Pfam" id="PF00535">
    <property type="entry name" value="Glycos_transf_2"/>
    <property type="match status" value="1"/>
</dbReference>
<keyword evidence="1" id="KW-0328">Glycosyltransferase</keyword>
<dbReference type="RefSeq" id="WP_094636489.1">
    <property type="nucleotide sequence ID" value="NZ_CP062938.1"/>
</dbReference>
<keyword evidence="7" id="KW-1185">Reference proteome</keyword>
<evidence type="ECO:0000313" key="6">
    <source>
        <dbReference type="Proteomes" id="UP000216057"/>
    </source>
</evidence>
<dbReference type="OrthoDB" id="3171021at2"/>